<keyword evidence="6 10" id="KW-0418">Kinase</keyword>
<evidence type="ECO:0000259" key="9">
    <source>
        <dbReference type="SMART" id="SM00911"/>
    </source>
</evidence>
<evidence type="ECO:0000256" key="2">
    <source>
        <dbReference type="ARBA" id="ARBA00012438"/>
    </source>
</evidence>
<evidence type="ECO:0000256" key="3">
    <source>
        <dbReference type="ARBA" id="ARBA00022553"/>
    </source>
</evidence>
<keyword evidence="7" id="KW-0067">ATP-binding</keyword>
<dbReference type="PANTHER" id="PTHR41523:SF7">
    <property type="entry name" value="HISTIDINE KINASE"/>
    <property type="match status" value="1"/>
</dbReference>
<name>A0A1G5KQE8_9HYPH</name>
<feature type="domain" description="GAF" evidence="8">
    <location>
        <begin position="340"/>
        <end position="495"/>
    </location>
</feature>
<keyword evidence="4" id="KW-0808">Transferase</keyword>
<dbReference type="Gene3D" id="3.30.450.40">
    <property type="match status" value="1"/>
</dbReference>
<dbReference type="Gene3D" id="3.30.450.20">
    <property type="entry name" value="PAS domain"/>
    <property type="match status" value="2"/>
</dbReference>
<dbReference type="RefSeq" id="WP_175493953.1">
    <property type="nucleotide sequence ID" value="NZ_FMVJ01000011.1"/>
</dbReference>
<sequence>MGLFGVLFILITFGYIAWEQRNRLIERNQQEIASNAYFLADHTARLFNVTDLILKQVAASLTTRNWDEIEASREQWQDLARIKQSLPYFDNLWLNDPTGRLRLTTSAFPTPPSNVADRDAFKAQVREDRGLFIGEPIVGRVTNAPTFMISRRLNGPNNAFDGIVSATVSLSYFESYWGKLRLPKGTRVSLVRAADGKLIAQLPPPVAGVSFIPIDKAAFDAAIATNALTGIYAFQSNGQERDAAYYRVGDRPIYINISIPHDAYWGPWTVQMRLYGAFALIALLALTALTSLAAQQFREQAANEAFLQKEVALRTSELQAETAALEVLNRTGRALAAELDVDRLIENVVEAAVLLTGAQAGAYFSNRGDASDGEQRAEDYGLYTSGGSRTAFAKLPSDRICKAVFEQGRAVRFNDIAEDPDFGASSDDAHAHDRARARSVMAIPVSSRNGQIQGLLLFAHERAGAFTERAERLVTGLATQAAVALENGRLYSEAQHEIEERKQAQNQQSFLIRELHHRVKNTLATVQAVVGATARSTSSIDEFYKAFVGRIVSLANTHSLLTEALWQTAPLREILEKELKPYNDARGERITLEGPAVELPSEIAVPIGMAVHELTTNAAKYGALSVRNGKVAVIWSVHGEGDEKRLLMTWEERGGPAVSQPERQGFGSRLLHRVLTTQLNAKVQVDYDPAGLHVAIDAPLKPTANLSPPI</sequence>
<reference evidence="11" key="1">
    <citation type="submission" date="2016-10" db="EMBL/GenBank/DDBJ databases">
        <authorList>
            <person name="Varghese N."/>
            <person name="Submissions S."/>
        </authorList>
    </citation>
    <scope>NUCLEOTIDE SEQUENCE [LARGE SCALE GENOMIC DNA]</scope>
    <source>
        <strain evidence="11">CGMCC 1.7666</strain>
    </source>
</reference>
<evidence type="ECO:0000256" key="6">
    <source>
        <dbReference type="ARBA" id="ARBA00022777"/>
    </source>
</evidence>
<feature type="domain" description="Signal transduction histidine kinase HWE region" evidence="9">
    <location>
        <begin position="514"/>
        <end position="596"/>
    </location>
</feature>
<evidence type="ECO:0000256" key="1">
    <source>
        <dbReference type="ARBA" id="ARBA00000085"/>
    </source>
</evidence>
<keyword evidence="3" id="KW-0597">Phosphoprotein</keyword>
<evidence type="ECO:0000256" key="4">
    <source>
        <dbReference type="ARBA" id="ARBA00022679"/>
    </source>
</evidence>
<evidence type="ECO:0000259" key="8">
    <source>
        <dbReference type="SMART" id="SM00065"/>
    </source>
</evidence>
<dbReference type="CDD" id="cd12914">
    <property type="entry name" value="PDC1_DGC_like"/>
    <property type="match status" value="1"/>
</dbReference>
<dbReference type="GO" id="GO:0005524">
    <property type="term" value="F:ATP binding"/>
    <property type="evidence" value="ECO:0007669"/>
    <property type="project" value="UniProtKB-KW"/>
</dbReference>
<dbReference type="STRING" id="549386.SAMN02927923_03495"/>
<dbReference type="SMART" id="SM00911">
    <property type="entry name" value="HWE_HK"/>
    <property type="match status" value="1"/>
</dbReference>
<accession>A0A1G5KQE8</accession>
<dbReference type="InterPro" id="IPR036890">
    <property type="entry name" value="HATPase_C_sf"/>
</dbReference>
<dbReference type="PANTHER" id="PTHR41523">
    <property type="entry name" value="TWO-COMPONENT SYSTEM SENSOR PROTEIN"/>
    <property type="match status" value="1"/>
</dbReference>
<comment type="catalytic activity">
    <reaction evidence="1">
        <text>ATP + protein L-histidine = ADP + protein N-phospho-L-histidine.</text>
        <dbReference type="EC" id="2.7.13.3"/>
    </reaction>
</comment>
<dbReference type="Pfam" id="PF07536">
    <property type="entry name" value="HWE_HK"/>
    <property type="match status" value="1"/>
</dbReference>
<keyword evidence="5" id="KW-0547">Nucleotide-binding</keyword>
<proteinExistence type="predicted"/>
<dbReference type="CDD" id="cd12915">
    <property type="entry name" value="PDC2_DGC_like"/>
    <property type="match status" value="1"/>
</dbReference>
<dbReference type="InterPro" id="IPR003018">
    <property type="entry name" value="GAF"/>
</dbReference>
<dbReference type="InterPro" id="IPR011102">
    <property type="entry name" value="Sig_transdc_His_kinase_HWE"/>
</dbReference>
<dbReference type="SUPFAM" id="SSF55781">
    <property type="entry name" value="GAF domain-like"/>
    <property type="match status" value="1"/>
</dbReference>
<dbReference type="EMBL" id="FMVJ01000011">
    <property type="protein sequence ID" value="SCZ02564.1"/>
    <property type="molecule type" value="Genomic_DNA"/>
</dbReference>
<evidence type="ECO:0000313" key="11">
    <source>
        <dbReference type="Proteomes" id="UP000199569"/>
    </source>
</evidence>
<dbReference type="Pfam" id="PF13185">
    <property type="entry name" value="GAF_2"/>
    <property type="match status" value="1"/>
</dbReference>
<evidence type="ECO:0000256" key="5">
    <source>
        <dbReference type="ARBA" id="ARBA00022741"/>
    </source>
</evidence>
<evidence type="ECO:0000313" key="10">
    <source>
        <dbReference type="EMBL" id="SCZ02564.1"/>
    </source>
</evidence>
<dbReference type="AlphaFoldDB" id="A0A1G5KQE8"/>
<dbReference type="EC" id="2.7.13.3" evidence="2"/>
<keyword evidence="11" id="KW-1185">Reference proteome</keyword>
<organism evidence="10 11">
    <name type="scientific">Microvirga guangxiensis</name>
    <dbReference type="NCBI Taxonomy" id="549386"/>
    <lineage>
        <taxon>Bacteria</taxon>
        <taxon>Pseudomonadati</taxon>
        <taxon>Pseudomonadota</taxon>
        <taxon>Alphaproteobacteria</taxon>
        <taxon>Hyphomicrobiales</taxon>
        <taxon>Methylobacteriaceae</taxon>
        <taxon>Microvirga</taxon>
    </lineage>
</organism>
<evidence type="ECO:0000256" key="7">
    <source>
        <dbReference type="ARBA" id="ARBA00022840"/>
    </source>
</evidence>
<protein>
    <recommendedName>
        <fullName evidence="2">histidine kinase</fullName>
        <ecNumber evidence="2">2.7.13.3</ecNumber>
    </recommendedName>
</protein>
<dbReference type="Gene3D" id="3.30.565.10">
    <property type="entry name" value="Histidine kinase-like ATPase, C-terminal domain"/>
    <property type="match status" value="1"/>
</dbReference>
<dbReference type="GO" id="GO:0004673">
    <property type="term" value="F:protein histidine kinase activity"/>
    <property type="evidence" value="ECO:0007669"/>
    <property type="project" value="UniProtKB-EC"/>
</dbReference>
<dbReference type="SMART" id="SM00065">
    <property type="entry name" value="GAF"/>
    <property type="match status" value="1"/>
</dbReference>
<gene>
    <name evidence="10" type="ORF">SAMN02927923_03495</name>
</gene>
<dbReference type="InterPro" id="IPR029016">
    <property type="entry name" value="GAF-like_dom_sf"/>
</dbReference>
<dbReference type="Proteomes" id="UP000199569">
    <property type="component" value="Unassembled WGS sequence"/>
</dbReference>